<comment type="caution">
    <text evidence="1">The sequence shown here is derived from an EMBL/GenBank/DDBJ whole genome shotgun (WGS) entry which is preliminary data.</text>
</comment>
<feature type="non-terminal residue" evidence="1">
    <location>
        <position position="1"/>
    </location>
</feature>
<evidence type="ECO:0000313" key="1">
    <source>
        <dbReference type="EMBL" id="CAG8459439.1"/>
    </source>
</evidence>
<proteinExistence type="predicted"/>
<dbReference type="EMBL" id="CAJVPW010000592">
    <property type="protein sequence ID" value="CAG8459439.1"/>
    <property type="molecule type" value="Genomic_DNA"/>
</dbReference>
<reference evidence="1" key="1">
    <citation type="submission" date="2021-06" db="EMBL/GenBank/DDBJ databases">
        <authorList>
            <person name="Kallberg Y."/>
            <person name="Tangrot J."/>
            <person name="Rosling A."/>
        </authorList>
    </citation>
    <scope>NUCLEOTIDE SEQUENCE</scope>
    <source>
        <strain evidence="1">28 12/20/2015</strain>
    </source>
</reference>
<gene>
    <name evidence="1" type="ORF">SPELUC_LOCUS1189</name>
</gene>
<accession>A0ACA9K947</accession>
<name>A0ACA9K947_9GLOM</name>
<protein>
    <submittedName>
        <fullName evidence="1">15143_t:CDS:1</fullName>
    </submittedName>
</protein>
<sequence>PLVGVLAILHTFLLGLAKEIVFQECLFQQVILVSKLVSTSAHENHQTLSLDDFQKVGFYEHKIQSIKSTDEYRQISMMDSLCTKKK</sequence>
<keyword evidence="2" id="KW-1185">Reference proteome</keyword>
<evidence type="ECO:0000313" key="2">
    <source>
        <dbReference type="Proteomes" id="UP000789366"/>
    </source>
</evidence>
<organism evidence="1 2">
    <name type="scientific">Cetraspora pellucida</name>
    <dbReference type="NCBI Taxonomy" id="1433469"/>
    <lineage>
        <taxon>Eukaryota</taxon>
        <taxon>Fungi</taxon>
        <taxon>Fungi incertae sedis</taxon>
        <taxon>Mucoromycota</taxon>
        <taxon>Glomeromycotina</taxon>
        <taxon>Glomeromycetes</taxon>
        <taxon>Diversisporales</taxon>
        <taxon>Gigasporaceae</taxon>
        <taxon>Cetraspora</taxon>
    </lineage>
</organism>
<dbReference type="Proteomes" id="UP000789366">
    <property type="component" value="Unassembled WGS sequence"/>
</dbReference>